<evidence type="ECO:0000313" key="1">
    <source>
        <dbReference type="EMBL" id="CCJ73601.1"/>
    </source>
</evidence>
<gene>
    <name evidence="1" type="ORF">BN137_2980</name>
</gene>
<proteinExistence type="predicted"/>
<protein>
    <submittedName>
        <fullName evidence="1">Uncharacterized protein</fullName>
    </submittedName>
</protein>
<dbReference type="AlphaFoldDB" id="K8A223"/>
<name>K8A223_9ENTR</name>
<reference evidence="1" key="1">
    <citation type="submission" date="2012-07" db="EMBL/GenBank/DDBJ databases">
        <authorList>
            <person name="Cummings C."/>
        </authorList>
    </citation>
    <scope>NUCLEOTIDE SEQUENCE</scope>
    <source>
        <strain evidence="1">1330</strain>
    </source>
</reference>
<dbReference type="Proteomes" id="UP000009340">
    <property type="component" value="Unassembled WGS sequence"/>
</dbReference>
<evidence type="ECO:0000313" key="2">
    <source>
        <dbReference type="Proteomes" id="UP000009340"/>
    </source>
</evidence>
<accession>K8A223</accession>
<dbReference type="EMBL" id="CAKW01000107">
    <property type="protein sequence ID" value="CCJ73601.1"/>
    <property type="molecule type" value="Genomic_DNA"/>
</dbReference>
<sequence length="46" mass="5281">MCGVFFYALNQRIIIDKIFALRINGLFCAPSVFSRHLSISIFNCLK</sequence>
<comment type="caution">
    <text evidence="1">The sequence shown here is derived from an EMBL/GenBank/DDBJ whole genome shotgun (WGS) entry which is preliminary data.</text>
</comment>
<organism evidence="1 2">
    <name type="scientific">Cronobacter condimenti 1330</name>
    <dbReference type="NCBI Taxonomy" id="1073999"/>
    <lineage>
        <taxon>Bacteria</taxon>
        <taxon>Pseudomonadati</taxon>
        <taxon>Pseudomonadota</taxon>
        <taxon>Gammaproteobacteria</taxon>
        <taxon>Enterobacterales</taxon>
        <taxon>Enterobacteriaceae</taxon>
        <taxon>Cronobacter</taxon>
    </lineage>
</organism>